<dbReference type="SUPFAM" id="SSF49503">
    <property type="entry name" value="Cupredoxins"/>
    <property type="match status" value="1"/>
</dbReference>
<proteinExistence type="predicted"/>
<dbReference type="EMBL" id="JAMQCP010000005">
    <property type="protein sequence ID" value="MDS0255844.1"/>
    <property type="molecule type" value="Genomic_DNA"/>
</dbReference>
<accession>A0ABU2F5L7</accession>
<name>A0ABU2F5L7_HALAR</name>
<organism evidence="2 3">
    <name type="scientific">Haloarcula argentinensis</name>
    <dbReference type="NCBI Taxonomy" id="43776"/>
    <lineage>
        <taxon>Archaea</taxon>
        <taxon>Methanobacteriati</taxon>
        <taxon>Methanobacteriota</taxon>
        <taxon>Stenosarchaea group</taxon>
        <taxon>Halobacteria</taxon>
        <taxon>Halobacteriales</taxon>
        <taxon>Haloarculaceae</taxon>
        <taxon>Haloarcula</taxon>
    </lineage>
</organism>
<evidence type="ECO:0000256" key="1">
    <source>
        <dbReference type="SAM" id="MobiDB-lite"/>
    </source>
</evidence>
<dbReference type="InterPro" id="IPR008972">
    <property type="entry name" value="Cupredoxin"/>
</dbReference>
<dbReference type="RefSeq" id="WP_152422975.1">
    <property type="nucleotide sequence ID" value="NZ_BAABDY010000005.1"/>
</dbReference>
<sequence>MDFTNSILEYSSVMNRRSLMKQFGGLLITGTVAGCSSDSSSGGTQTEARSSTTPTATEATTPEATQATTESQTPEATPTTTENATPSGDYTGKDSYPWKQLTERQKNTLEYSPHFEGGFLDARGEGTVEIINGVGFGFMSEPAVWVDVGQTVKWVWPDGEEHSLKDENGDRLSHIHRVEGDDTSFTYTLEEEGKLWYSCRTHGRGWKGSYGVIVAGSE</sequence>
<reference evidence="2 3" key="1">
    <citation type="submission" date="2022-06" db="EMBL/GenBank/DDBJ databases">
        <title>Haloarcula sp. a new haloarchaeum isolate from saline soil.</title>
        <authorList>
            <person name="Strakova D."/>
            <person name="Galisteo C."/>
            <person name="Sanchez-Porro C."/>
            <person name="Ventosa A."/>
        </authorList>
    </citation>
    <scope>NUCLEOTIDE SEQUENCE [LARGE SCALE GENOMIC DNA]</scope>
    <source>
        <strain evidence="2 3">JCM 15760</strain>
    </source>
</reference>
<feature type="compositionally biased region" description="Polar residues" evidence="1">
    <location>
        <begin position="35"/>
        <end position="45"/>
    </location>
</feature>
<comment type="caution">
    <text evidence="2">The sequence shown here is derived from an EMBL/GenBank/DDBJ whole genome shotgun (WGS) entry which is preliminary data.</text>
</comment>
<protein>
    <recommendedName>
        <fullName evidence="4">Plastocyanin</fullName>
    </recommendedName>
</protein>
<gene>
    <name evidence="2" type="ORF">NC662_19250</name>
</gene>
<dbReference type="Gene3D" id="2.60.40.420">
    <property type="entry name" value="Cupredoxins - blue copper proteins"/>
    <property type="match status" value="1"/>
</dbReference>
<feature type="compositionally biased region" description="Low complexity" evidence="1">
    <location>
        <begin position="46"/>
        <end position="87"/>
    </location>
</feature>
<evidence type="ECO:0000313" key="3">
    <source>
        <dbReference type="Proteomes" id="UP001248536"/>
    </source>
</evidence>
<feature type="region of interest" description="Disordered" evidence="1">
    <location>
        <begin position="35"/>
        <end position="97"/>
    </location>
</feature>
<keyword evidence="3" id="KW-1185">Reference proteome</keyword>
<dbReference type="Proteomes" id="UP001248536">
    <property type="component" value="Unassembled WGS sequence"/>
</dbReference>
<evidence type="ECO:0000313" key="2">
    <source>
        <dbReference type="EMBL" id="MDS0255844.1"/>
    </source>
</evidence>
<evidence type="ECO:0008006" key="4">
    <source>
        <dbReference type="Google" id="ProtNLM"/>
    </source>
</evidence>